<feature type="transmembrane region" description="Helical" evidence="1">
    <location>
        <begin position="47"/>
        <end position="68"/>
    </location>
</feature>
<dbReference type="AlphaFoldDB" id="A0YFP4"/>
<gene>
    <name evidence="2" type="ORF">GP2143_09640</name>
</gene>
<protein>
    <submittedName>
        <fullName evidence="2">Uncharacterized protein</fullName>
    </submittedName>
</protein>
<reference evidence="2 3" key="1">
    <citation type="journal article" date="2010" name="J. Bacteriol.">
        <title>Genome sequence of the oligotrophic marine Gammaproteobacterium HTCC2143, isolated from the Oregon Coast.</title>
        <authorList>
            <person name="Oh H.M."/>
            <person name="Kang I."/>
            <person name="Ferriera S."/>
            <person name="Giovannoni S.J."/>
            <person name="Cho J.C."/>
        </authorList>
    </citation>
    <scope>NUCLEOTIDE SEQUENCE [LARGE SCALE GENOMIC DNA]</scope>
    <source>
        <strain evidence="2 3">HTCC2143</strain>
    </source>
</reference>
<keyword evidence="1" id="KW-1133">Transmembrane helix</keyword>
<evidence type="ECO:0000313" key="2">
    <source>
        <dbReference type="EMBL" id="EAW30458.1"/>
    </source>
</evidence>
<organism evidence="2 3">
    <name type="scientific">marine gamma proteobacterium HTCC2143</name>
    <dbReference type="NCBI Taxonomy" id="247633"/>
    <lineage>
        <taxon>Bacteria</taxon>
        <taxon>Pseudomonadati</taxon>
        <taxon>Pseudomonadota</taxon>
        <taxon>Gammaproteobacteria</taxon>
        <taxon>Cellvibrionales</taxon>
        <taxon>Spongiibacteraceae</taxon>
        <taxon>BD1-7 clade</taxon>
    </lineage>
</organism>
<keyword evidence="1" id="KW-0472">Membrane</keyword>
<accession>A0YFP4</accession>
<comment type="caution">
    <text evidence="2">The sequence shown here is derived from an EMBL/GenBank/DDBJ whole genome shotgun (WGS) entry which is preliminary data.</text>
</comment>
<evidence type="ECO:0000313" key="3">
    <source>
        <dbReference type="Proteomes" id="UP000004931"/>
    </source>
</evidence>
<keyword evidence="3" id="KW-1185">Reference proteome</keyword>
<dbReference type="OrthoDB" id="9859411at2"/>
<name>A0YFP4_9GAMM</name>
<dbReference type="Proteomes" id="UP000004931">
    <property type="component" value="Unassembled WGS sequence"/>
</dbReference>
<evidence type="ECO:0000256" key="1">
    <source>
        <dbReference type="SAM" id="Phobius"/>
    </source>
</evidence>
<feature type="transmembrane region" description="Helical" evidence="1">
    <location>
        <begin position="6"/>
        <end position="26"/>
    </location>
</feature>
<sequence>MEWSWTVFLIALPISIVFSMFSRGAMNSQNVEKYGEEADYEANPRMAIFGSIAGGTFWAAVITVIIGIL</sequence>
<dbReference type="EMBL" id="AAVT01000008">
    <property type="protein sequence ID" value="EAW30458.1"/>
    <property type="molecule type" value="Genomic_DNA"/>
</dbReference>
<proteinExistence type="predicted"/>
<keyword evidence="1" id="KW-0812">Transmembrane</keyword>